<dbReference type="AlphaFoldDB" id="S0EU63"/>
<keyword evidence="3" id="KW-1185">Reference proteome</keyword>
<evidence type="ECO:0000313" key="3">
    <source>
        <dbReference type="Proteomes" id="UP000014227"/>
    </source>
</evidence>
<reference evidence="3" key="1">
    <citation type="submission" date="2013-03" db="EMBL/GenBank/DDBJ databases">
        <title>Genome sequence of Chthonomonas calidirosea, the first sequenced genome from the Armatimonadetes phylum (formally candidate division OP10).</title>
        <authorList>
            <person name="Lee K.C.Y."/>
            <person name="Morgan X.C."/>
            <person name="Dunfield P.F."/>
            <person name="Tamas I."/>
            <person name="Houghton K.M."/>
            <person name="Vyssotski M."/>
            <person name="Ryan J.L.J."/>
            <person name="Lagutin K."/>
            <person name="McDonald I.R."/>
            <person name="Stott M.B."/>
        </authorList>
    </citation>
    <scope>NUCLEOTIDE SEQUENCE [LARGE SCALE GENOMIC DNA]</scope>
    <source>
        <strain evidence="3">DSM 23976 / ICMP 18418 / T49</strain>
    </source>
</reference>
<protein>
    <submittedName>
        <fullName evidence="2">Uncharacterized protein</fullName>
    </submittedName>
</protein>
<dbReference type="STRING" id="454171.CP488_02706"/>
<dbReference type="EMBL" id="HF951689">
    <property type="protein sequence ID" value="CCW35207.1"/>
    <property type="molecule type" value="Genomic_DNA"/>
</dbReference>
<evidence type="ECO:0000313" key="2">
    <source>
        <dbReference type="EMBL" id="CCW35207.1"/>
    </source>
</evidence>
<sequence length="428" mass="46324">MNGNFFLLPKNRRWLYTLVSVSLAGGMVVALLGTQSQITAQTPDFVAPVNVQITVNPTQVLTADPNRLQLIKASLEQVPSAFRNRQMWWEWGRLDGTPVAIHLNSDSVTPGLVAYAAVTAEGLGVFVQNTSTQPIDLQLSTSLSAGIYRIESLSTIISPQVALRTIAVQSPPGLDLHWFQGVILKRAGIVEKRDRLAPGELALYRFTDERSALLQALSDTLEALHQFAKQRRSAADRLRHILYEGSADYHRLLNASDSEECIQSLKAASLIVGQAQSLCRNYRIDHVVPADLGKTLEDALGRVADHLSIIGTVLLGIAPDMTVLPLLAQDPMNQNQGYQVQLTLSNGGLHTIALVKLGMLLDKLPANLQCNPADAAVFPNLAPGQAVVANFTLRVLQASLTPPDDYPAEVIYTAGGGPIRVTLGLNTQ</sequence>
<dbReference type="RefSeq" id="WP_016482746.1">
    <property type="nucleotide sequence ID" value="NC_021487.1"/>
</dbReference>
<keyword evidence="1" id="KW-0812">Transmembrane</keyword>
<accession>S0EU63</accession>
<dbReference type="Proteomes" id="UP000014227">
    <property type="component" value="Chromosome I"/>
</dbReference>
<keyword evidence="1" id="KW-0472">Membrane</keyword>
<dbReference type="HOGENOM" id="CLU_640471_0_0_0"/>
<name>S0EU63_CHTCT</name>
<dbReference type="KEGG" id="ccz:CCALI_01390"/>
<gene>
    <name evidence="2" type="ORF">CCALI_01390</name>
</gene>
<proteinExistence type="predicted"/>
<keyword evidence="1" id="KW-1133">Transmembrane helix</keyword>
<feature type="transmembrane region" description="Helical" evidence="1">
    <location>
        <begin position="14"/>
        <end position="33"/>
    </location>
</feature>
<dbReference type="InParanoid" id="S0EU63"/>
<dbReference type="PATRIC" id="fig|1303518.3.peg.1420"/>
<organism evidence="2 3">
    <name type="scientific">Chthonomonas calidirosea (strain DSM 23976 / ICMP 18418 / T49)</name>
    <dbReference type="NCBI Taxonomy" id="1303518"/>
    <lineage>
        <taxon>Bacteria</taxon>
        <taxon>Bacillati</taxon>
        <taxon>Armatimonadota</taxon>
        <taxon>Chthonomonadia</taxon>
        <taxon>Chthonomonadales</taxon>
        <taxon>Chthonomonadaceae</taxon>
        <taxon>Chthonomonas</taxon>
    </lineage>
</organism>
<evidence type="ECO:0000256" key="1">
    <source>
        <dbReference type="SAM" id="Phobius"/>
    </source>
</evidence>